<keyword evidence="3" id="KW-1185">Reference proteome</keyword>
<evidence type="ECO:0000313" key="3">
    <source>
        <dbReference type="Proteomes" id="UP000018888"/>
    </source>
</evidence>
<dbReference type="Proteomes" id="UP000018888">
    <property type="component" value="Unassembled WGS sequence"/>
</dbReference>
<evidence type="ECO:0000256" key="1">
    <source>
        <dbReference type="SAM" id="Phobius"/>
    </source>
</evidence>
<feature type="transmembrane region" description="Helical" evidence="1">
    <location>
        <begin position="27"/>
        <end position="45"/>
    </location>
</feature>
<accession>A0A2P4P392</accession>
<comment type="caution">
    <text evidence="2">The sequence shown here is derived from an EMBL/GenBank/DDBJ whole genome shotgun (WGS) entry which is preliminary data.</text>
</comment>
<gene>
    <name evidence="2" type="ORF">GLOIN_2v1718699</name>
</gene>
<dbReference type="EMBL" id="AUPC02000425">
    <property type="protein sequence ID" value="POG59851.1"/>
    <property type="molecule type" value="Genomic_DNA"/>
</dbReference>
<dbReference type="AlphaFoldDB" id="A0A2P4P392"/>
<protein>
    <submittedName>
        <fullName evidence="2">Uncharacterized protein</fullName>
    </submittedName>
</protein>
<reference evidence="2 3" key="1">
    <citation type="journal article" date="2013" name="Proc. Natl. Acad. Sci. U.S.A.">
        <title>Genome of an arbuscular mycorrhizal fungus provides insight into the oldest plant symbiosis.</title>
        <authorList>
            <person name="Tisserant E."/>
            <person name="Malbreil M."/>
            <person name="Kuo A."/>
            <person name="Kohler A."/>
            <person name="Symeonidi A."/>
            <person name="Balestrini R."/>
            <person name="Charron P."/>
            <person name="Duensing N."/>
            <person name="Frei Dit Frey N."/>
            <person name="Gianinazzi-Pearson V."/>
            <person name="Gilbert L.B."/>
            <person name="Handa Y."/>
            <person name="Herr J.R."/>
            <person name="Hijri M."/>
            <person name="Koul R."/>
            <person name="Kawaguchi M."/>
            <person name="Krajinski F."/>
            <person name="Lammers P.J."/>
            <person name="Masclaux F.G."/>
            <person name="Murat C."/>
            <person name="Morin E."/>
            <person name="Ndikumana S."/>
            <person name="Pagni M."/>
            <person name="Petitpierre D."/>
            <person name="Requena N."/>
            <person name="Rosikiewicz P."/>
            <person name="Riley R."/>
            <person name="Saito K."/>
            <person name="San Clemente H."/>
            <person name="Shapiro H."/>
            <person name="van Tuinen D."/>
            <person name="Becard G."/>
            <person name="Bonfante P."/>
            <person name="Paszkowski U."/>
            <person name="Shachar-Hill Y.Y."/>
            <person name="Tuskan G.A."/>
            <person name="Young P.W."/>
            <person name="Sanders I.R."/>
            <person name="Henrissat B."/>
            <person name="Rensing S.A."/>
            <person name="Grigoriev I.V."/>
            <person name="Corradi N."/>
            <person name="Roux C."/>
            <person name="Martin F."/>
        </authorList>
    </citation>
    <scope>NUCLEOTIDE SEQUENCE [LARGE SCALE GENOMIC DNA]</scope>
    <source>
        <strain evidence="2 3">DAOM 197198</strain>
    </source>
</reference>
<evidence type="ECO:0000313" key="2">
    <source>
        <dbReference type="EMBL" id="POG59851.1"/>
    </source>
</evidence>
<name>A0A2P4P392_RHIID</name>
<sequence length="90" mass="10263">MISSIDISLSSHIHMCSQSSWKIFPHLIHLSVSILFVFLLNKMLYVGNSLSKFLILYERSIISLSPHCLCENLTLLLINSRLVIQSNSFL</sequence>
<organism evidence="2 3">
    <name type="scientific">Rhizophagus irregularis (strain DAOM 181602 / DAOM 197198 / MUCL 43194)</name>
    <name type="common">Arbuscular mycorrhizal fungus</name>
    <name type="synonym">Glomus intraradices</name>
    <dbReference type="NCBI Taxonomy" id="747089"/>
    <lineage>
        <taxon>Eukaryota</taxon>
        <taxon>Fungi</taxon>
        <taxon>Fungi incertae sedis</taxon>
        <taxon>Mucoromycota</taxon>
        <taxon>Glomeromycotina</taxon>
        <taxon>Glomeromycetes</taxon>
        <taxon>Glomerales</taxon>
        <taxon>Glomeraceae</taxon>
        <taxon>Rhizophagus</taxon>
    </lineage>
</organism>
<keyword evidence="1" id="KW-0812">Transmembrane</keyword>
<keyword evidence="1" id="KW-1133">Transmembrane helix</keyword>
<reference evidence="2 3" key="2">
    <citation type="journal article" date="2018" name="New Phytol.">
        <title>High intraspecific genome diversity in the model arbuscular mycorrhizal symbiont Rhizophagus irregularis.</title>
        <authorList>
            <person name="Chen E.C.H."/>
            <person name="Morin E."/>
            <person name="Beaudet D."/>
            <person name="Noel J."/>
            <person name="Yildirir G."/>
            <person name="Ndikumana S."/>
            <person name="Charron P."/>
            <person name="St-Onge C."/>
            <person name="Giorgi J."/>
            <person name="Kruger M."/>
            <person name="Marton T."/>
            <person name="Ropars J."/>
            <person name="Grigoriev I.V."/>
            <person name="Hainaut M."/>
            <person name="Henrissat B."/>
            <person name="Roux C."/>
            <person name="Martin F."/>
            <person name="Corradi N."/>
        </authorList>
    </citation>
    <scope>NUCLEOTIDE SEQUENCE [LARGE SCALE GENOMIC DNA]</scope>
    <source>
        <strain evidence="2 3">DAOM 197198</strain>
    </source>
</reference>
<keyword evidence="1" id="KW-0472">Membrane</keyword>
<proteinExistence type="predicted"/>